<comment type="catalytic activity">
    <reaction evidence="1">
        <text>Hydrolysis of (1-&gt;3)-beta-D-glucosidic linkages in (1-&gt;3)-beta-D-glucans.</text>
        <dbReference type="EC" id="3.2.1.39"/>
    </reaction>
</comment>
<feature type="domain" description="Glycosyl hydrolase family 81 C-terminal" evidence="12">
    <location>
        <begin position="551"/>
        <end position="880"/>
    </location>
</feature>
<dbReference type="InterPro" id="IPR040451">
    <property type="entry name" value="GH81_N"/>
</dbReference>
<keyword evidence="10" id="KW-0812">Transmembrane</keyword>
<gene>
    <name evidence="13" type="ORF">CYCCA115_LOCUS8803</name>
</gene>
<dbReference type="Proteomes" id="UP001295423">
    <property type="component" value="Unassembled WGS sequence"/>
</dbReference>
<evidence type="ECO:0000256" key="9">
    <source>
        <dbReference type="SAM" id="MobiDB-lite"/>
    </source>
</evidence>
<dbReference type="InterPro" id="IPR040720">
    <property type="entry name" value="GH81_C"/>
</dbReference>
<keyword evidence="14" id="KW-1185">Reference proteome</keyword>
<dbReference type="Pfam" id="PF17652">
    <property type="entry name" value="Glyco_hydro81C"/>
    <property type="match status" value="1"/>
</dbReference>
<feature type="domain" description="Glycosyl hydrolase family 81 N-terminal" evidence="11">
    <location>
        <begin position="96"/>
        <end position="232"/>
    </location>
</feature>
<reference evidence="13" key="1">
    <citation type="submission" date="2023-08" db="EMBL/GenBank/DDBJ databases">
        <authorList>
            <person name="Audoor S."/>
            <person name="Bilcke G."/>
        </authorList>
    </citation>
    <scope>NUCLEOTIDE SEQUENCE</scope>
</reference>
<dbReference type="GO" id="GO:0042973">
    <property type="term" value="F:glucan endo-1,3-beta-D-glucosidase activity"/>
    <property type="evidence" value="ECO:0007669"/>
    <property type="project" value="UniProtKB-EC"/>
</dbReference>
<dbReference type="EC" id="3.2.1.39" evidence="3"/>
<dbReference type="EMBL" id="CAKOGP040001224">
    <property type="protein sequence ID" value="CAJ1944269.1"/>
    <property type="molecule type" value="Genomic_DNA"/>
</dbReference>
<evidence type="ECO:0000256" key="2">
    <source>
        <dbReference type="ARBA" id="ARBA00010730"/>
    </source>
</evidence>
<accession>A0AAD2CV07</accession>
<evidence type="ECO:0000256" key="8">
    <source>
        <dbReference type="ARBA" id="ARBA00023326"/>
    </source>
</evidence>
<dbReference type="InterPro" id="IPR005200">
    <property type="entry name" value="Endo-beta-glucanase"/>
</dbReference>
<dbReference type="PROSITE" id="PS52008">
    <property type="entry name" value="GH81"/>
    <property type="match status" value="1"/>
</dbReference>
<evidence type="ECO:0000256" key="3">
    <source>
        <dbReference type="ARBA" id="ARBA00012780"/>
    </source>
</evidence>
<protein>
    <recommendedName>
        <fullName evidence="3">glucan endo-1,3-beta-D-glucosidase</fullName>
        <ecNumber evidence="3">3.2.1.39</ecNumber>
    </recommendedName>
</protein>
<dbReference type="GO" id="GO:0052861">
    <property type="term" value="F:endo-1,3(4)-beta-glucanase activity"/>
    <property type="evidence" value="ECO:0007669"/>
    <property type="project" value="InterPro"/>
</dbReference>
<keyword evidence="7" id="KW-0961">Cell wall biogenesis/degradation</keyword>
<dbReference type="Pfam" id="PF03639">
    <property type="entry name" value="Glyco_hydro_81"/>
    <property type="match status" value="2"/>
</dbReference>
<evidence type="ECO:0000313" key="13">
    <source>
        <dbReference type="EMBL" id="CAJ1944269.1"/>
    </source>
</evidence>
<evidence type="ECO:0000256" key="4">
    <source>
        <dbReference type="ARBA" id="ARBA00022801"/>
    </source>
</evidence>
<feature type="transmembrane region" description="Helical" evidence="10">
    <location>
        <begin position="40"/>
        <end position="56"/>
    </location>
</feature>
<evidence type="ECO:0000259" key="11">
    <source>
        <dbReference type="Pfam" id="PF03639"/>
    </source>
</evidence>
<comment type="similarity">
    <text evidence="2">Belongs to the glycosyl hydrolase 81 family.</text>
</comment>
<name>A0AAD2CV07_9STRA</name>
<feature type="domain" description="Glycosyl hydrolase family 81 N-terminal" evidence="11">
    <location>
        <begin position="358"/>
        <end position="454"/>
    </location>
</feature>
<sequence length="904" mass="100687">MTTNQSSYGTIPKNENGETESLIEDQNKSNKLALHCNRRVLVFVIMAAIVLAYPIHKMANKSIIGTNKLGWIPTDDLGVHIVSRKPDALPSSIWGRKRQEGPLPTNSWYLNLVSHRAEFQPDESTKVYTVPYIIDMAPAGDVTGINVHWPITQTSTNNVQMVHDAKNGVKLGALGLNASYQVDQEENLSALGVTLRWDGGDDDDDEKDAYMKTHLVRGMPYATMIYSGGILPSLFSFNGPASNPVIDGDNSTKLVCGQYENQTISNATSATVQEKIQLHFINSDFTWTVFFSQPVEVECGITSGDEKLAQFQLNVKSYSKEDEPLMVRMALMDFCTTGQANIKQHCAERKSLLGGYATLIEESCAVFPTSPAVHIEYPSSESENKTSHLKFDWKPDSVDDDSDEDDLIMFAMPNHQEKMVEGEITNHCVNTFHGKTCLVKGSKWSMAEDLSQTQSFVARRPPIASAMEALAVAVSKDLEHELSDNLHRGAADTYFSGKMLSTVARTIVIASELRDLAGGNDALLELKYDVDDEYLASSMAAASNLKNLPSQRKIDNALKDLKKCVQVWLDEPEAPYVYDESWGGLVNCGCNYTSTGPHGHCSNTYPDCPALEDVNVDFGNGYYNDHHFHYGYHVYAAAVVAKYDPEWALMYFDKVLLYIRDYANPWTNDEFFTPFRQKDWWMGSSWASGIVSAENSPHGRNQESSSEAIAAYESMALFGHVMTDIMKVKDPGRLKKAQLVRDAGELLTKTEIDATNRYWHVWSSKTHKNTYPKGYSQPVVGMLYETMASFQTWFSPLPLVSYGIQLIPFTPVGEFRDDPEWASILYPIYVESCTEAGDFCTENGWDIVQAGLCATAGNMDEALEKVLSLSEESFVSDGGNGNSRGNTIWYIATRPYAAEQDNRR</sequence>
<evidence type="ECO:0000256" key="10">
    <source>
        <dbReference type="SAM" id="Phobius"/>
    </source>
</evidence>
<comment type="caution">
    <text evidence="13">The sequence shown here is derived from an EMBL/GenBank/DDBJ whole genome shotgun (WGS) entry which is preliminary data.</text>
</comment>
<keyword evidence="6" id="KW-0326">Glycosidase</keyword>
<evidence type="ECO:0000313" key="14">
    <source>
        <dbReference type="Proteomes" id="UP001295423"/>
    </source>
</evidence>
<evidence type="ECO:0000256" key="6">
    <source>
        <dbReference type="ARBA" id="ARBA00023295"/>
    </source>
</evidence>
<keyword evidence="5" id="KW-0119">Carbohydrate metabolism</keyword>
<proteinExistence type="inferred from homology"/>
<dbReference type="AlphaFoldDB" id="A0AAD2CV07"/>
<organism evidence="13 14">
    <name type="scientific">Cylindrotheca closterium</name>
    <dbReference type="NCBI Taxonomy" id="2856"/>
    <lineage>
        <taxon>Eukaryota</taxon>
        <taxon>Sar</taxon>
        <taxon>Stramenopiles</taxon>
        <taxon>Ochrophyta</taxon>
        <taxon>Bacillariophyta</taxon>
        <taxon>Bacillariophyceae</taxon>
        <taxon>Bacillariophycidae</taxon>
        <taxon>Bacillariales</taxon>
        <taxon>Bacillariaceae</taxon>
        <taxon>Cylindrotheca</taxon>
    </lineage>
</organism>
<dbReference type="GO" id="GO:0071555">
    <property type="term" value="P:cell wall organization"/>
    <property type="evidence" value="ECO:0007669"/>
    <property type="project" value="UniProtKB-KW"/>
</dbReference>
<dbReference type="GO" id="GO:0000272">
    <property type="term" value="P:polysaccharide catabolic process"/>
    <property type="evidence" value="ECO:0007669"/>
    <property type="project" value="UniProtKB-KW"/>
</dbReference>
<evidence type="ECO:0000256" key="7">
    <source>
        <dbReference type="ARBA" id="ARBA00023316"/>
    </source>
</evidence>
<keyword evidence="8" id="KW-0624">Polysaccharide degradation</keyword>
<keyword evidence="10" id="KW-0472">Membrane</keyword>
<evidence type="ECO:0000259" key="12">
    <source>
        <dbReference type="Pfam" id="PF17652"/>
    </source>
</evidence>
<feature type="region of interest" description="Disordered" evidence="9">
    <location>
        <begin position="1"/>
        <end position="22"/>
    </location>
</feature>
<dbReference type="PANTHER" id="PTHR31983">
    <property type="entry name" value="ENDO-1,3(4)-BETA-GLUCANASE 1"/>
    <property type="match status" value="1"/>
</dbReference>
<keyword evidence="4" id="KW-0378">Hydrolase</keyword>
<dbReference type="PANTHER" id="PTHR31983:SF0">
    <property type="entry name" value="GLUCAN ENDO-1,3-BETA-D-GLUCOSIDASE 2"/>
    <property type="match status" value="1"/>
</dbReference>
<dbReference type="Gene3D" id="2.70.98.30">
    <property type="entry name" value="Golgi alpha-mannosidase II, domain 4"/>
    <property type="match status" value="1"/>
</dbReference>
<evidence type="ECO:0000256" key="1">
    <source>
        <dbReference type="ARBA" id="ARBA00000382"/>
    </source>
</evidence>
<evidence type="ECO:0000256" key="5">
    <source>
        <dbReference type="ARBA" id="ARBA00023277"/>
    </source>
</evidence>
<keyword evidence="10" id="KW-1133">Transmembrane helix</keyword>